<dbReference type="EC" id="2.4.1.227" evidence="10"/>
<name>A0A955L0D7_9BACT</name>
<feature type="binding site" evidence="10">
    <location>
        <position position="312"/>
    </location>
    <ligand>
        <name>UDP-N-acetyl-alpha-D-glucosamine</name>
        <dbReference type="ChEBI" id="CHEBI:57705"/>
    </ligand>
</feature>
<evidence type="ECO:0000256" key="10">
    <source>
        <dbReference type="HAMAP-Rule" id="MF_00033"/>
    </source>
</evidence>
<comment type="subcellular location">
    <subcellularLocation>
        <location evidence="10">Cell membrane</location>
        <topology evidence="10">Peripheral membrane protein</topology>
        <orientation evidence="10">Cytoplasmic side</orientation>
    </subcellularLocation>
</comment>
<dbReference type="GO" id="GO:0008360">
    <property type="term" value="P:regulation of cell shape"/>
    <property type="evidence" value="ECO:0007669"/>
    <property type="project" value="UniProtKB-KW"/>
</dbReference>
<evidence type="ECO:0000256" key="3">
    <source>
        <dbReference type="ARBA" id="ARBA00022676"/>
    </source>
</evidence>
<dbReference type="Proteomes" id="UP000745577">
    <property type="component" value="Unassembled WGS sequence"/>
</dbReference>
<keyword evidence="4 10" id="KW-0808">Transferase</keyword>
<feature type="binding site" evidence="10">
    <location>
        <position position="179"/>
    </location>
    <ligand>
        <name>UDP-N-acetyl-alpha-D-glucosamine</name>
        <dbReference type="ChEBI" id="CHEBI:57705"/>
    </ligand>
</feature>
<dbReference type="SUPFAM" id="SSF53756">
    <property type="entry name" value="UDP-Glycosyltransferase/glycogen phosphorylase"/>
    <property type="match status" value="1"/>
</dbReference>
<dbReference type="AlphaFoldDB" id="A0A955L0D7"/>
<sequence>MEKEKQNKKIAIVGGHLTPALAVLNELKDQGFGDIIWIGTKYSQTRNTNVSLEYQVVQKTNTPFITLKAGKLWRKYTLKTLLPALQNLILIPYGFIKAFQILVKHKPAVVVSFGGHLALPMVFVAKMIGIKSITHEQTVVLGLTNKIISKYADTICVSWENSLKFFPKEKTVFTGLPIREELLPKAHEIKYFNNDLPILLVMGGNQGSNTINWRLSKILPDLLKTINVIHLTGNSTLTHDYRRAIETKSDLEPTIANRYIVKENAYFEEYANYLNTSDIVLSRAGANAISEFLLHGKLSVLIPIPWASNNEQLKNAKMLEETGLGLVIEQYDEMPPVEIYNGIKKVLEAFTKNEDLFGNKLSVAKDKAKNYIKLDATKNIVEEIKKLL</sequence>
<evidence type="ECO:0000256" key="9">
    <source>
        <dbReference type="ARBA" id="ARBA00023316"/>
    </source>
</evidence>
<dbReference type="InterPro" id="IPR004276">
    <property type="entry name" value="GlycoTrans_28_N"/>
</dbReference>
<dbReference type="GO" id="GO:0005975">
    <property type="term" value="P:carbohydrate metabolic process"/>
    <property type="evidence" value="ECO:0007669"/>
    <property type="project" value="InterPro"/>
</dbReference>
<dbReference type="Pfam" id="PF03033">
    <property type="entry name" value="Glyco_transf_28"/>
    <property type="match status" value="1"/>
</dbReference>
<dbReference type="GO" id="GO:0071555">
    <property type="term" value="P:cell wall organization"/>
    <property type="evidence" value="ECO:0007669"/>
    <property type="project" value="UniProtKB-KW"/>
</dbReference>
<dbReference type="Pfam" id="PF04101">
    <property type="entry name" value="Glyco_tran_28_C"/>
    <property type="match status" value="1"/>
</dbReference>
<protein>
    <recommendedName>
        <fullName evidence="10">UDP-N-acetylglucosamine--N-acetylmuramyl-(pentapeptide) pyrophosphoryl-undecaprenol N-acetylglucosamine transferase</fullName>
        <ecNumber evidence="10">2.4.1.227</ecNumber>
    </recommendedName>
    <alternativeName>
        <fullName evidence="10">Undecaprenyl-PP-MurNAc-pentapeptide-UDPGlcNAc GlcNAc transferase</fullName>
    </alternativeName>
</protein>
<comment type="similarity">
    <text evidence="10">Belongs to the glycosyltransferase 28 family. MurG subfamily.</text>
</comment>
<evidence type="ECO:0000256" key="7">
    <source>
        <dbReference type="ARBA" id="ARBA00023136"/>
    </source>
</evidence>
<gene>
    <name evidence="10" type="primary">murG</name>
    <name evidence="14" type="ORF">KC675_02185</name>
</gene>
<evidence type="ECO:0000256" key="11">
    <source>
        <dbReference type="SAM" id="Phobius"/>
    </source>
</evidence>
<evidence type="ECO:0000313" key="14">
    <source>
        <dbReference type="EMBL" id="MCA9379968.1"/>
    </source>
</evidence>
<keyword evidence="3 10" id="KW-0328">Glycosyltransferase</keyword>
<evidence type="ECO:0000256" key="4">
    <source>
        <dbReference type="ARBA" id="ARBA00022679"/>
    </source>
</evidence>
<dbReference type="HAMAP" id="MF_00033">
    <property type="entry name" value="MurG"/>
    <property type="match status" value="1"/>
</dbReference>
<organism evidence="14 15">
    <name type="scientific">Candidatus Dojkabacteria bacterium</name>
    <dbReference type="NCBI Taxonomy" id="2099670"/>
    <lineage>
        <taxon>Bacteria</taxon>
        <taxon>Candidatus Dojkabacteria</taxon>
    </lineage>
</organism>
<keyword evidence="6 10" id="KW-0573">Peptidoglycan synthesis</keyword>
<keyword evidence="2 10" id="KW-0132">Cell division</keyword>
<feature type="domain" description="Glycosyltransferase family 28 N-terminal" evidence="12">
    <location>
        <begin position="14"/>
        <end position="155"/>
    </location>
</feature>
<reference evidence="14" key="1">
    <citation type="submission" date="2020-04" db="EMBL/GenBank/DDBJ databases">
        <authorList>
            <person name="Zhang T."/>
        </authorList>
    </citation>
    <scope>NUCLEOTIDE SEQUENCE</scope>
    <source>
        <strain evidence="14">HKST-UBA15</strain>
    </source>
</reference>
<dbReference type="InterPro" id="IPR007235">
    <property type="entry name" value="Glyco_trans_28_C"/>
</dbReference>
<evidence type="ECO:0000256" key="5">
    <source>
        <dbReference type="ARBA" id="ARBA00022960"/>
    </source>
</evidence>
<comment type="caution">
    <text evidence="14">The sequence shown here is derived from an EMBL/GenBank/DDBJ whole genome shotgun (WGS) entry which is preliminary data.</text>
</comment>
<dbReference type="EMBL" id="JAGQLL010000021">
    <property type="protein sequence ID" value="MCA9379968.1"/>
    <property type="molecule type" value="Genomic_DNA"/>
</dbReference>
<dbReference type="PANTHER" id="PTHR21015:SF22">
    <property type="entry name" value="GLYCOSYLTRANSFERASE"/>
    <property type="match status" value="1"/>
</dbReference>
<comment type="caution">
    <text evidence="10">Lacks conserved residue(s) required for the propagation of feature annotation.</text>
</comment>
<dbReference type="PANTHER" id="PTHR21015">
    <property type="entry name" value="UDP-N-ACETYLGLUCOSAMINE--N-ACETYLMURAMYL-(PENTAPEPTIDE) PYROPHOSPHORYL-UNDECAPRENOL N-ACETYLGLUCOSAMINE TRANSFERASE 1"/>
    <property type="match status" value="1"/>
</dbReference>
<dbReference type="GO" id="GO:0009252">
    <property type="term" value="P:peptidoglycan biosynthetic process"/>
    <property type="evidence" value="ECO:0007669"/>
    <property type="project" value="UniProtKB-UniRule"/>
</dbReference>
<evidence type="ECO:0000256" key="8">
    <source>
        <dbReference type="ARBA" id="ARBA00023306"/>
    </source>
</evidence>
<keyword evidence="9 10" id="KW-0961">Cell wall biogenesis/degradation</keyword>
<dbReference type="InterPro" id="IPR006009">
    <property type="entry name" value="GlcNAc_MurG"/>
</dbReference>
<keyword evidence="5 10" id="KW-0133">Cell shape</keyword>
<keyword evidence="8 10" id="KW-0131">Cell cycle</keyword>
<evidence type="ECO:0000256" key="6">
    <source>
        <dbReference type="ARBA" id="ARBA00022984"/>
    </source>
</evidence>
<dbReference type="GO" id="GO:0050511">
    <property type="term" value="F:undecaprenyldiphospho-muramoylpentapeptide beta-N-acetylglucosaminyltransferase activity"/>
    <property type="evidence" value="ECO:0007669"/>
    <property type="project" value="UniProtKB-UniRule"/>
</dbReference>
<feature type="transmembrane region" description="Helical" evidence="11">
    <location>
        <begin position="108"/>
        <end position="128"/>
    </location>
</feature>
<evidence type="ECO:0000256" key="1">
    <source>
        <dbReference type="ARBA" id="ARBA00022475"/>
    </source>
</evidence>
<dbReference type="GO" id="GO:0005886">
    <property type="term" value="C:plasma membrane"/>
    <property type="evidence" value="ECO:0007669"/>
    <property type="project" value="UniProtKB-SubCell"/>
</dbReference>
<feature type="domain" description="Glycosyl transferase family 28 C-terminal" evidence="13">
    <location>
        <begin position="199"/>
        <end position="368"/>
    </location>
</feature>
<accession>A0A955L0D7</accession>
<feature type="transmembrane region" description="Helical" evidence="11">
    <location>
        <begin position="76"/>
        <end position="96"/>
    </location>
</feature>
<comment type="pathway">
    <text evidence="10">Cell wall biogenesis; peptidoglycan biosynthesis.</text>
</comment>
<evidence type="ECO:0000256" key="2">
    <source>
        <dbReference type="ARBA" id="ARBA00022618"/>
    </source>
</evidence>
<dbReference type="Gene3D" id="3.40.50.2000">
    <property type="entry name" value="Glycogen Phosphorylase B"/>
    <property type="match status" value="2"/>
</dbReference>
<comment type="function">
    <text evidence="10">Cell wall formation. Catalyzes the transfer of a GlcNAc subunit on undecaprenyl-pyrophosphoryl-MurNAc-pentapeptide (lipid intermediate I) to form undecaprenyl-pyrophosphoryl-MurNAc-(pentapeptide)GlcNAc (lipid intermediate II).</text>
</comment>
<reference evidence="14" key="2">
    <citation type="journal article" date="2021" name="Microbiome">
        <title>Successional dynamics and alternative stable states in a saline activated sludge microbial community over 9 years.</title>
        <authorList>
            <person name="Wang Y."/>
            <person name="Ye J."/>
            <person name="Ju F."/>
            <person name="Liu L."/>
            <person name="Boyd J.A."/>
            <person name="Deng Y."/>
            <person name="Parks D.H."/>
            <person name="Jiang X."/>
            <person name="Yin X."/>
            <person name="Woodcroft B.J."/>
            <person name="Tyson G.W."/>
            <person name="Hugenholtz P."/>
            <person name="Polz M.F."/>
            <person name="Zhang T."/>
        </authorList>
    </citation>
    <scope>NUCLEOTIDE SEQUENCE</scope>
    <source>
        <strain evidence="14">HKST-UBA15</strain>
    </source>
</reference>
<keyword evidence="1 10" id="KW-1003">Cell membrane</keyword>
<keyword evidence="11" id="KW-0812">Transmembrane</keyword>
<keyword evidence="11" id="KW-1133">Transmembrane helix</keyword>
<evidence type="ECO:0000259" key="13">
    <source>
        <dbReference type="Pfam" id="PF04101"/>
    </source>
</evidence>
<keyword evidence="7 10" id="KW-0472">Membrane</keyword>
<proteinExistence type="inferred from homology"/>
<dbReference type="GO" id="GO:0051301">
    <property type="term" value="P:cell division"/>
    <property type="evidence" value="ECO:0007669"/>
    <property type="project" value="UniProtKB-KW"/>
</dbReference>
<dbReference type="CDD" id="cd03785">
    <property type="entry name" value="GT28_MurG"/>
    <property type="match status" value="1"/>
</dbReference>
<evidence type="ECO:0000313" key="15">
    <source>
        <dbReference type="Proteomes" id="UP000745577"/>
    </source>
</evidence>
<evidence type="ECO:0000259" key="12">
    <source>
        <dbReference type="Pfam" id="PF03033"/>
    </source>
</evidence>
<comment type="catalytic activity">
    <reaction evidence="10">
        <text>di-trans,octa-cis-undecaprenyl diphospho-N-acetyl-alpha-D-muramoyl-L-alanyl-D-glutamyl-meso-2,6-diaminopimeloyl-D-alanyl-D-alanine + UDP-N-acetyl-alpha-D-glucosamine = di-trans,octa-cis-undecaprenyl diphospho-[N-acetyl-alpha-D-glucosaminyl-(1-&gt;4)]-N-acetyl-alpha-D-muramoyl-L-alanyl-D-glutamyl-meso-2,6-diaminopimeloyl-D-alanyl-D-alanine + UDP + H(+)</text>
        <dbReference type="Rhea" id="RHEA:31227"/>
        <dbReference type="ChEBI" id="CHEBI:15378"/>
        <dbReference type="ChEBI" id="CHEBI:57705"/>
        <dbReference type="ChEBI" id="CHEBI:58223"/>
        <dbReference type="ChEBI" id="CHEBI:61387"/>
        <dbReference type="ChEBI" id="CHEBI:61388"/>
        <dbReference type="EC" id="2.4.1.227"/>
    </reaction>
</comment>